<gene>
    <name evidence="1" type="ORF">SAMN05216366_1435</name>
</gene>
<reference evidence="1 2" key="1">
    <citation type="submission" date="2016-10" db="EMBL/GenBank/DDBJ databases">
        <authorList>
            <person name="de Groot N.N."/>
        </authorList>
    </citation>
    <scope>NUCLEOTIDE SEQUENCE [LARGE SCALE GENOMIC DNA]</scope>
    <source>
        <strain evidence="1 2">S137</strain>
    </source>
</reference>
<evidence type="ECO:0000313" key="2">
    <source>
        <dbReference type="Proteomes" id="UP000182412"/>
    </source>
</evidence>
<dbReference type="AlphaFoldDB" id="A0A1H0V1L1"/>
<dbReference type="EMBL" id="FNJQ01000043">
    <property type="protein sequence ID" value="SDP72350.1"/>
    <property type="molecule type" value="Genomic_DNA"/>
</dbReference>
<accession>A0A1H0V1L1</accession>
<proteinExistence type="predicted"/>
<organism evidence="1 2">
    <name type="scientific">Selenomonas ruminantium</name>
    <dbReference type="NCBI Taxonomy" id="971"/>
    <lineage>
        <taxon>Bacteria</taxon>
        <taxon>Bacillati</taxon>
        <taxon>Bacillota</taxon>
        <taxon>Negativicutes</taxon>
        <taxon>Selenomonadales</taxon>
        <taxon>Selenomonadaceae</taxon>
        <taxon>Selenomonas</taxon>
    </lineage>
</organism>
<sequence length="103" mass="12252">MKLLLALLITFVQLIVVYLLLIREAKERLRQEQANRLMRLRLEALKRETNVVQQGIESTRILRHDLRHHYRMLYALLEEGNIKAALEHIASQQESIRKIRQGK</sequence>
<dbReference type="RefSeq" id="WP_074573421.1">
    <property type="nucleotide sequence ID" value="NZ_FNJQ01000043.1"/>
</dbReference>
<dbReference type="OrthoDB" id="1634477at2"/>
<evidence type="ECO:0000313" key="1">
    <source>
        <dbReference type="EMBL" id="SDP72350.1"/>
    </source>
</evidence>
<protein>
    <submittedName>
        <fullName evidence="1">Uncharacterized protein</fullName>
    </submittedName>
</protein>
<name>A0A1H0V1L1_SELRU</name>
<dbReference type="Proteomes" id="UP000182412">
    <property type="component" value="Unassembled WGS sequence"/>
</dbReference>